<reference evidence="4 5" key="1">
    <citation type="journal article" date="2016" name="Nat. Commun.">
        <title>Thousands of microbial genomes shed light on interconnected biogeochemical processes in an aquifer system.</title>
        <authorList>
            <person name="Anantharaman K."/>
            <person name="Brown C.T."/>
            <person name="Hug L.A."/>
            <person name="Sharon I."/>
            <person name="Castelle C.J."/>
            <person name="Probst A.J."/>
            <person name="Thomas B.C."/>
            <person name="Singh A."/>
            <person name="Wilkins M.J."/>
            <person name="Karaoz U."/>
            <person name="Brodie E.L."/>
            <person name="Williams K.H."/>
            <person name="Hubbard S.S."/>
            <person name="Banfield J.F."/>
        </authorList>
    </citation>
    <scope>NUCLEOTIDE SEQUENCE [LARGE SCALE GENOMIC DNA]</scope>
</reference>
<name>A0A1G1VLJ3_9BACT</name>
<feature type="domain" description="HIT" evidence="3">
    <location>
        <begin position="5"/>
        <end position="105"/>
    </location>
</feature>
<dbReference type="InterPro" id="IPR001310">
    <property type="entry name" value="Histidine_triad_HIT"/>
</dbReference>
<dbReference type="SUPFAM" id="SSF54197">
    <property type="entry name" value="HIT-like"/>
    <property type="match status" value="1"/>
</dbReference>
<dbReference type="PANTHER" id="PTHR46648">
    <property type="entry name" value="HIT FAMILY PROTEIN 1"/>
    <property type="match status" value="1"/>
</dbReference>
<comment type="caution">
    <text evidence="2">Lacks conserved residue(s) required for the propagation of feature annotation.</text>
</comment>
<dbReference type="PRINTS" id="PR00332">
    <property type="entry name" value="HISTRIAD"/>
</dbReference>
<dbReference type="Proteomes" id="UP000179069">
    <property type="component" value="Unassembled WGS sequence"/>
</dbReference>
<organism evidence="4 5">
    <name type="scientific">Candidatus Chisholmbacteria bacterium RIFCSPHIGHO2_01_FULL_49_18</name>
    <dbReference type="NCBI Taxonomy" id="1797590"/>
    <lineage>
        <taxon>Bacteria</taxon>
        <taxon>Candidatus Chisholmiibacteriota</taxon>
    </lineage>
</organism>
<dbReference type="InterPro" id="IPR011146">
    <property type="entry name" value="HIT-like"/>
</dbReference>
<dbReference type="AlphaFoldDB" id="A0A1G1VLJ3"/>
<evidence type="ECO:0000256" key="2">
    <source>
        <dbReference type="PROSITE-ProRule" id="PRU00464"/>
    </source>
</evidence>
<comment type="caution">
    <text evidence="4">The sequence shown here is derived from an EMBL/GenBank/DDBJ whole genome shotgun (WGS) entry which is preliminary data.</text>
</comment>
<dbReference type="GO" id="GO:0003824">
    <property type="term" value="F:catalytic activity"/>
    <property type="evidence" value="ECO:0007669"/>
    <property type="project" value="InterPro"/>
</dbReference>
<accession>A0A1G1VLJ3</accession>
<dbReference type="InterPro" id="IPR036265">
    <property type="entry name" value="HIT-like_sf"/>
</dbReference>
<evidence type="ECO:0000259" key="3">
    <source>
        <dbReference type="PROSITE" id="PS51084"/>
    </source>
</evidence>
<proteinExistence type="predicted"/>
<dbReference type="PROSITE" id="PS51084">
    <property type="entry name" value="HIT_2"/>
    <property type="match status" value="1"/>
</dbReference>
<gene>
    <name evidence="4" type="ORF">A2785_01435</name>
</gene>
<feature type="active site" description="Tele-AMP-histidine intermediate" evidence="1">
    <location>
        <position position="92"/>
    </location>
</feature>
<dbReference type="Gene3D" id="3.30.428.10">
    <property type="entry name" value="HIT-like"/>
    <property type="match status" value="1"/>
</dbReference>
<dbReference type="PANTHER" id="PTHR46648:SF1">
    <property type="entry name" value="ADENOSINE 5'-MONOPHOSPHORAMIDASE HNT1"/>
    <property type="match status" value="1"/>
</dbReference>
<sequence>MKDCVFCEIVSGKRPADIVYSDDRYLALLDIRPLTRGNCLVIPKDHIQWPDDVPDFGAYFETAKMVGKAAQRALGSTWTQYLTIGHEVPHAHIRVIPRFRDDLQGAVPDLTKIENLSRSEMEEIAGSIQKEIKRIG</sequence>
<dbReference type="Pfam" id="PF01230">
    <property type="entry name" value="HIT"/>
    <property type="match status" value="1"/>
</dbReference>
<evidence type="ECO:0000313" key="4">
    <source>
        <dbReference type="EMBL" id="OGY16235.1"/>
    </source>
</evidence>
<dbReference type="GO" id="GO:0009117">
    <property type="term" value="P:nucleotide metabolic process"/>
    <property type="evidence" value="ECO:0007669"/>
    <property type="project" value="TreeGrafter"/>
</dbReference>
<evidence type="ECO:0000256" key="1">
    <source>
        <dbReference type="PIRSR" id="PIRSR601310-1"/>
    </source>
</evidence>
<protein>
    <recommendedName>
        <fullName evidence="3">HIT domain-containing protein</fullName>
    </recommendedName>
</protein>
<evidence type="ECO:0000313" key="5">
    <source>
        <dbReference type="Proteomes" id="UP000179069"/>
    </source>
</evidence>
<dbReference type="EMBL" id="MHCI01000018">
    <property type="protein sequence ID" value="OGY16235.1"/>
    <property type="molecule type" value="Genomic_DNA"/>
</dbReference>